<dbReference type="Proteomes" id="UP001242480">
    <property type="component" value="Unassembled WGS sequence"/>
</dbReference>
<dbReference type="GO" id="GO:0003677">
    <property type="term" value="F:DNA binding"/>
    <property type="evidence" value="ECO:0007669"/>
    <property type="project" value="UniProtKB-KW"/>
</dbReference>
<proteinExistence type="predicted"/>
<dbReference type="RefSeq" id="WP_307279374.1">
    <property type="nucleotide sequence ID" value="NZ_JAUSVX010000012.1"/>
</dbReference>
<keyword evidence="4" id="KW-0418">Kinase</keyword>
<reference evidence="4 5" key="1">
    <citation type="submission" date="2023-07" db="EMBL/GenBank/DDBJ databases">
        <title>Genomic Encyclopedia of Type Strains, Phase IV (KMG-IV): sequencing the most valuable type-strain genomes for metagenomic binning, comparative biology and taxonomic classification.</title>
        <authorList>
            <person name="Goeker M."/>
        </authorList>
    </citation>
    <scope>NUCLEOTIDE SEQUENCE [LARGE SCALE GENOMIC DNA]</scope>
    <source>
        <strain evidence="4 5">DSM 19619</strain>
    </source>
</reference>
<comment type="caution">
    <text evidence="4">The sequence shown here is derived from an EMBL/GenBank/DDBJ whole genome shotgun (WGS) entry which is preliminary data.</text>
</comment>
<accession>A0ABU0JGW5</accession>
<keyword evidence="2" id="KW-0812">Transmembrane</keyword>
<evidence type="ECO:0000313" key="5">
    <source>
        <dbReference type="Proteomes" id="UP001242480"/>
    </source>
</evidence>
<dbReference type="SUPFAM" id="SSF56112">
    <property type="entry name" value="Protein kinase-like (PK-like)"/>
    <property type="match status" value="1"/>
</dbReference>
<feature type="transmembrane region" description="Helical" evidence="2">
    <location>
        <begin position="397"/>
        <end position="430"/>
    </location>
</feature>
<dbReference type="InterPro" id="IPR036366">
    <property type="entry name" value="PGBDSf"/>
</dbReference>
<feature type="coiled-coil region" evidence="1">
    <location>
        <begin position="468"/>
        <end position="499"/>
    </location>
</feature>
<dbReference type="EMBL" id="JAUSVX010000012">
    <property type="protein sequence ID" value="MDQ0472484.1"/>
    <property type="molecule type" value="Genomic_DNA"/>
</dbReference>
<feature type="domain" description="Protein kinase" evidence="3">
    <location>
        <begin position="14"/>
        <end position="302"/>
    </location>
</feature>
<keyword evidence="2" id="KW-1133">Transmembrane helix</keyword>
<evidence type="ECO:0000256" key="1">
    <source>
        <dbReference type="SAM" id="Coils"/>
    </source>
</evidence>
<name>A0ABU0JGW5_9HYPH</name>
<dbReference type="Gene3D" id="1.10.101.10">
    <property type="entry name" value="PGBD-like superfamily/PGBD"/>
    <property type="match status" value="2"/>
</dbReference>
<organism evidence="4 5">
    <name type="scientific">Labrys wisconsinensis</name>
    <dbReference type="NCBI Taxonomy" id="425677"/>
    <lineage>
        <taxon>Bacteria</taxon>
        <taxon>Pseudomonadati</taxon>
        <taxon>Pseudomonadota</taxon>
        <taxon>Alphaproteobacteria</taxon>
        <taxon>Hyphomicrobiales</taxon>
        <taxon>Xanthobacteraceae</taxon>
        <taxon>Labrys</taxon>
    </lineage>
</organism>
<evidence type="ECO:0000256" key="2">
    <source>
        <dbReference type="SAM" id="Phobius"/>
    </source>
</evidence>
<keyword evidence="2" id="KW-0472">Membrane</keyword>
<dbReference type="GO" id="GO:0016301">
    <property type="term" value="F:kinase activity"/>
    <property type="evidence" value="ECO:0007669"/>
    <property type="project" value="UniProtKB-KW"/>
</dbReference>
<dbReference type="InterPro" id="IPR002477">
    <property type="entry name" value="Peptidoglycan-bd-like"/>
</dbReference>
<protein>
    <submittedName>
        <fullName evidence="4">DNA-binding helix-hairpin-helix protein with protein kinase domain</fullName>
    </submittedName>
</protein>
<keyword evidence="4" id="KW-0238">DNA-binding</keyword>
<sequence>MDLTTYTTGSGGTVRLGAVLGRGGEGTVHAVHDDQRLAAKIYLPGLAAERAEKIAAMIAAGLHAAVGFVAFPIDTLHDASGAFVGFTMRRVGGHKPVHRLYSPTDRKRAFPRATYPLLVRAALNLARAVAGVHAAGVVIGDINHSGVLVADDATVVLIDSDSFQIVHEGRLYPCKVGVPEFTPPELQGASRDSALRTPLQDAFGLAVLVFYTLVMGRHPFAGRYLGPGDMPMPRAIAEFRFAYSARRGATRMEPPPYVPTLADLPLALADAFERAFGPIGPGGARPSAAEWVGLLEQAEASLIVCSVNPAHHHVRTAPSCPWCRMEQAYPGFQAFAPSGPAQPTDRPIDLRQLVEAVRGVADPGPAPALGPLMPVMTDLRPRPGMDALRQQRTRRWALALVVATAGVALLGTGGLGMAAGVAVLAAGAALGWRAPASLARALAEAEQGRLAWRQAEEAFRQAAGNDHFRKLRRDAEAVLRQLQDLATEERRRLEVLATRRREAQLRRHLERFSIERMQSKRVGPDRKLLLRSYGIETAADIDYRRIAAIQGFGPSIAWALVSWRRAVEAKFRFDPDRGVNPFDIATIHAGIAPRQGELEARLHLATAALQRAGVEAVSLRTNPGPATLTAWTAWRQAEVDAEALTPSAGEQRWLVALAAGCVVLGVAAQVGPYRPPTLVAVAPPARLSPPPAAPPAPLPTAPAVAPAGAPGLAPPAVAALDLLARGDAGRVQQRLKALGYFGGPVDGLWLAGSRAALRGFRRRQGLGEDDRWDARTEAALMAADAPPAGSAAAAATDGPDVVLPPPSGTVRNPLNAFDARWAQGRLRDLGFYDGDTDGVWDDDSRAALQDFKLVNGLAADEAWDGETERRLTDTGPVPAEQSFVGHWAANPRDCHYGAPTPVTISSRGAVRPDGTCSFTAVTPESGAWRAAGRCSVKGQSRQADIRLIMNGNTLLWSDSGGVSRYFRCH</sequence>
<dbReference type="Pfam" id="PF01471">
    <property type="entry name" value="PG_binding_1"/>
    <property type="match status" value="2"/>
</dbReference>
<evidence type="ECO:0000259" key="3">
    <source>
        <dbReference type="PROSITE" id="PS50011"/>
    </source>
</evidence>
<gene>
    <name evidence="4" type="ORF">QO011_005513</name>
</gene>
<dbReference type="SUPFAM" id="SSF47090">
    <property type="entry name" value="PGBD-like"/>
    <property type="match status" value="2"/>
</dbReference>
<dbReference type="PROSITE" id="PS50011">
    <property type="entry name" value="PROTEIN_KINASE_DOM"/>
    <property type="match status" value="1"/>
</dbReference>
<keyword evidence="4" id="KW-0808">Transferase</keyword>
<dbReference type="Gene3D" id="1.10.510.10">
    <property type="entry name" value="Transferase(Phosphotransferase) domain 1"/>
    <property type="match status" value="1"/>
</dbReference>
<dbReference type="InterPro" id="IPR011009">
    <property type="entry name" value="Kinase-like_dom_sf"/>
</dbReference>
<evidence type="ECO:0000313" key="4">
    <source>
        <dbReference type="EMBL" id="MDQ0472484.1"/>
    </source>
</evidence>
<dbReference type="InterPro" id="IPR036365">
    <property type="entry name" value="PGBD-like_sf"/>
</dbReference>
<keyword evidence="1" id="KW-0175">Coiled coil</keyword>
<dbReference type="InterPro" id="IPR000719">
    <property type="entry name" value="Prot_kinase_dom"/>
</dbReference>
<keyword evidence="5" id="KW-1185">Reference proteome</keyword>